<gene>
    <name evidence="4" type="ORF">HNQ39_002705</name>
</gene>
<feature type="region of interest" description="Disordered" evidence="1">
    <location>
        <begin position="598"/>
        <end position="670"/>
    </location>
</feature>
<evidence type="ECO:0000259" key="3">
    <source>
        <dbReference type="PROSITE" id="PS51468"/>
    </source>
</evidence>
<dbReference type="SMART" id="SM00609">
    <property type="entry name" value="VIT"/>
    <property type="match status" value="1"/>
</dbReference>
<dbReference type="EMBL" id="JACHGW010000002">
    <property type="protein sequence ID" value="MBB6050914.1"/>
    <property type="molecule type" value="Genomic_DNA"/>
</dbReference>
<feature type="compositionally biased region" description="Basic and acidic residues" evidence="1">
    <location>
        <begin position="634"/>
        <end position="650"/>
    </location>
</feature>
<dbReference type="Proteomes" id="UP000520814">
    <property type="component" value="Unassembled WGS sequence"/>
</dbReference>
<evidence type="ECO:0000313" key="5">
    <source>
        <dbReference type="Proteomes" id="UP000520814"/>
    </source>
</evidence>
<feature type="chain" id="PRO_5030685585" evidence="2">
    <location>
        <begin position="24"/>
        <end position="995"/>
    </location>
</feature>
<dbReference type="PANTHER" id="PTHR45737">
    <property type="entry name" value="VON WILLEBRAND FACTOR A DOMAIN-CONTAINING PROTEIN 5A"/>
    <property type="match status" value="1"/>
</dbReference>
<dbReference type="AlphaFoldDB" id="A0A7W9W5Y7"/>
<proteinExistence type="predicted"/>
<dbReference type="PANTHER" id="PTHR45737:SF6">
    <property type="entry name" value="VON WILLEBRAND FACTOR A DOMAIN-CONTAINING PROTEIN 5A"/>
    <property type="match status" value="1"/>
</dbReference>
<sequence>MRLTALVLSLGGLVALTTHTLRGATPTASTHTSTQPRQRLAPVQLKVSNEDQAAPVRLERADVQLTVAGPLTQVSQTLVFHNPSRRTLEGELTFPLPDGAAVSGFALDVQGELVDATPVEKEKARVVFEKEVRKGVDPGLLEQLEGNVFRTRVYPLPAGGTRTIRITYSTDKRTIPLRFGAAIPEGKVTVDVLGATSASVVVGKRPFTLAPSDSRLTTEAVLENSAEQDITVTIPPRTEPTVVTESFTRASSTQPETFFYLTDTPPQAKIERVAPRRIGIVWDASLSRRKADIGKELALIREHLRDKSVTVEVVVVRERAERPRTFRVTRGDSRELLAFLQAQPFDGGTALGALNLPRQDYWLWFTDGFSNLGHGLPTVAPSTPVYAVATSDSANQSLLRYFCTQTGGALSDGTDPSALGRPQVTLLGVESNGVADVQWQDGAVTGRVLRSGSGASLTLLYGIPGGPVLERRPVAIPLTATSAHGLIARQWAAQRATRLGLLPDENHEALLALGTDFNLVTPGTSLLVLESLEQYVEHNVAPPRTRPVLYDAWLGREKTEKTTKRTKDEQQLQSVLTQWKERTSWWRKEFPRTAKLAQEKKQLREDQGLTVRAAAVAPRPTTGAPPAESTGRADAARVSETRRPERRELLLRGAAPASAPSAAPGMMGGGFGGGRGRPAFGGVVAKAALPEPEPAKSLGVTIKAWTPDTPYLKSLKAAGPSGAYAAYLKEREAYASTPAFYLDCAELLLQLGRRDEGLRVLSSLADLQLEDAALLRVLAHRLAQLGEKQLAASLFEKVLRLRGEEPQSYRDLALVLADLGQIERALELLYTVVMRHWDRFEGIEVIALTEANAILAAHPKTRHRFDPRLIQNLACDVRIVMTWDSDSTDMDLHVIEPTGEECFYSHPLTQVGGKLSRDFTNGYGPEDYMIRRAVPGVYKIQTNYFGSQAQRLTGGTTVQATVITHFGHANERRQHLTLRLTQNKETVTIGEVRMN</sequence>
<protein>
    <submittedName>
        <fullName evidence="4">Tetratricopeptide (TPR) repeat protein</fullName>
    </submittedName>
</protein>
<feature type="compositionally biased region" description="Low complexity" evidence="1">
    <location>
        <begin position="651"/>
        <end position="665"/>
    </location>
</feature>
<dbReference type="Pfam" id="PF08487">
    <property type="entry name" value="VIT"/>
    <property type="match status" value="1"/>
</dbReference>
<reference evidence="4 5" key="1">
    <citation type="submission" date="2020-08" db="EMBL/GenBank/DDBJ databases">
        <title>Genomic Encyclopedia of Type Strains, Phase IV (KMG-IV): sequencing the most valuable type-strain genomes for metagenomic binning, comparative biology and taxonomic classification.</title>
        <authorList>
            <person name="Goeker M."/>
        </authorList>
    </citation>
    <scope>NUCLEOTIDE SEQUENCE [LARGE SCALE GENOMIC DNA]</scope>
    <source>
        <strain evidence="4 5">DSM 23562</strain>
    </source>
</reference>
<dbReference type="InterPro" id="IPR019220">
    <property type="entry name" value="DUF2135"/>
</dbReference>
<name>A0A7W9W5Y7_ARMRO</name>
<dbReference type="Pfam" id="PF09906">
    <property type="entry name" value="DUF2135"/>
    <property type="match status" value="1"/>
</dbReference>
<comment type="caution">
    <text evidence="4">The sequence shown here is derived from an EMBL/GenBank/DDBJ whole genome shotgun (WGS) entry which is preliminary data.</text>
</comment>
<keyword evidence="2" id="KW-0732">Signal</keyword>
<dbReference type="InterPro" id="IPR013694">
    <property type="entry name" value="VIT"/>
</dbReference>
<dbReference type="InterPro" id="IPR011990">
    <property type="entry name" value="TPR-like_helical_dom_sf"/>
</dbReference>
<dbReference type="RefSeq" id="WP_184196740.1">
    <property type="nucleotide sequence ID" value="NZ_JACHGW010000002.1"/>
</dbReference>
<evidence type="ECO:0000256" key="1">
    <source>
        <dbReference type="SAM" id="MobiDB-lite"/>
    </source>
</evidence>
<organism evidence="4 5">
    <name type="scientific">Armatimonas rosea</name>
    <dbReference type="NCBI Taxonomy" id="685828"/>
    <lineage>
        <taxon>Bacteria</taxon>
        <taxon>Bacillati</taxon>
        <taxon>Armatimonadota</taxon>
        <taxon>Armatimonadia</taxon>
        <taxon>Armatimonadales</taxon>
        <taxon>Armatimonadaceae</taxon>
        <taxon>Armatimonas</taxon>
    </lineage>
</organism>
<evidence type="ECO:0000256" key="2">
    <source>
        <dbReference type="SAM" id="SignalP"/>
    </source>
</evidence>
<evidence type="ECO:0000313" key="4">
    <source>
        <dbReference type="EMBL" id="MBB6050914.1"/>
    </source>
</evidence>
<dbReference type="PROSITE" id="PS51468">
    <property type="entry name" value="VIT"/>
    <property type="match status" value="1"/>
</dbReference>
<dbReference type="SUPFAM" id="SSF48452">
    <property type="entry name" value="TPR-like"/>
    <property type="match status" value="1"/>
</dbReference>
<feature type="domain" description="VIT" evidence="3">
    <location>
        <begin position="42"/>
        <end position="170"/>
    </location>
</feature>
<feature type="signal peptide" evidence="2">
    <location>
        <begin position="1"/>
        <end position="23"/>
    </location>
</feature>
<feature type="compositionally biased region" description="Basic and acidic residues" evidence="1">
    <location>
        <begin position="598"/>
        <end position="607"/>
    </location>
</feature>
<keyword evidence="5" id="KW-1185">Reference proteome</keyword>
<accession>A0A7W9W5Y7</accession>
<dbReference type="Gene3D" id="1.25.40.10">
    <property type="entry name" value="Tetratricopeptide repeat domain"/>
    <property type="match status" value="1"/>
</dbReference>